<dbReference type="Gene3D" id="3.30.300.30">
    <property type="match status" value="2"/>
</dbReference>
<keyword evidence="6" id="KW-1185">Reference proteome</keyword>
<name>A0ABX0LQM4_9BURK</name>
<dbReference type="InterPro" id="IPR020806">
    <property type="entry name" value="PKS_PP-bd"/>
</dbReference>
<evidence type="ECO:0000256" key="3">
    <source>
        <dbReference type="ARBA" id="ARBA00022553"/>
    </source>
</evidence>
<dbReference type="InterPro" id="IPR020845">
    <property type="entry name" value="AMP-binding_CS"/>
</dbReference>
<dbReference type="InterPro" id="IPR006162">
    <property type="entry name" value="Ppantetheine_attach_site"/>
</dbReference>
<keyword evidence="3" id="KW-0597">Phosphoprotein</keyword>
<dbReference type="InterPro" id="IPR023213">
    <property type="entry name" value="CAT-like_dom_sf"/>
</dbReference>
<dbReference type="PANTHER" id="PTHR45527:SF1">
    <property type="entry name" value="FATTY ACID SYNTHASE"/>
    <property type="match status" value="1"/>
</dbReference>
<dbReference type="Gene3D" id="3.40.50.12780">
    <property type="entry name" value="N-terminal domain of ligase-like"/>
    <property type="match status" value="2"/>
</dbReference>
<dbReference type="InterPro" id="IPR000873">
    <property type="entry name" value="AMP-dep_synth/lig_dom"/>
</dbReference>
<dbReference type="Gene3D" id="3.30.559.10">
    <property type="entry name" value="Chloramphenicol acetyltransferase-like domain"/>
    <property type="match status" value="1"/>
</dbReference>
<gene>
    <name evidence="5" type="ORF">F0185_24780</name>
</gene>
<evidence type="ECO:0000259" key="4">
    <source>
        <dbReference type="PROSITE" id="PS50075"/>
    </source>
</evidence>
<keyword evidence="2" id="KW-0596">Phosphopantetheine</keyword>
<sequence length="2463" mass="266729">MTWRCRARQAAWRTRIPVCWRMQCLVSTIMLKIDDETGTAPDARHIAYWRSLGEAPAGQHPLLGSLRWRAPMPPGAQWTTCDGALPDACSASILRVCKGPDLSLYIMLVALLKAYLARVTGEENTAFLSPPYSANDAQAPAHTVCFTGVVASGTDMRSAILMLRRTIVDGYSNQGASLTEVHGPETADKILSDTPMYALTAIHKREESRFRSPLAFWFDRSASQVSWSIRFDASRFRPDLVSELSSNFTQFVVAATADYTLAIDDIDYLSDVEKARIAAFSLGPIAHIPPLRLDAMVSAQALQTPANCALIYRERQLSYADLESQARKAAACLAGMGIGPGKTVALQLASGIDAVVVELAIMMAGAAFCPIGVGEPVTRLRKMLDAVGADLLVSDDCEAIAPPGCRMVSLASLLSAEDAALHSIFPVQDRAYVIFTSGTSGTPKPVAIKHHSIMNAIAWKQRAYQLASSSRVLPLFGYEFDGFVLNVFASLCSASTVILMDNKALRAPDEMVDSISHHGVTHCICTPMIHAALLDHVAGVRLDSLDTVTLAGEAADAALIVRSASLLPHVRLSNEYGPTENAVVSTCHPKLTAETVRVIGRPISNVKVLILDRRLRPVPIGASGEIHLGGPGLARGDAGTADLGFHEHDGERLYRTGDYGCWLPDGQLEYQGRSEAYLKVHGVRVDPDEIRAAVLTCEHIRQAAILANGPAGKEVITAFIVSFSPVSADTLASALRDKLPPNLIPVRVVPVAALPLNAAGKLDRDALHLLGQGPDSKANPGMPDDALTRDLTAIWKDILETEHIGQDESFFARGGHSLSAVRLLARIQETMGVALGLNEIYEANTIRRLHSVIARQDRLSRVAQASHEVPAHPSEMMLSPAQERMLALASEHPLSYNLPVLFMVGANLDIDRLLSAMETVVARHAALRATFHAKEDRWVQRVDDKASVDFTERPLTAGSSLEAAACAAVVPFNLQTGPLVRMVLFSEGQTHRMLLIDFHHIVIDEVALGIVLREFASAYAGGRLPPAPQATYADFAAAQRREQAAESYHGALAAAARYLSDSAAEPLRIPFDHPDTPQRSNSGRVVRGAFAAGLVRAIRTLCRSADVTEFTFFMAVFGLLLHKFTRQTKLVIGAPVSMRTGAHDEACVGLFLNTVPFRLDIRTDAGFLAYLDTVKNHVLEGLGRRQVEFGHLIKALGIERAYAENPLFSVLLHMVDNAVTSITLDGIQASHRPLHTGTSKFDLSLELNLDDGEGSFAFEYPTRRFEETTILRLVDNFMTLLADAVRSPAASVLSLCSMGDAERDKILSWGRVPGCTDAFDEGSLALCFEQQVRKHPARTALSDGAQVLSYAELNARSNRLAHKLIELGVLENDTVGVFCSRSTHMVIAILAVQKARAAHLPLDPYYPATRTGAMLADSGAKILITDQDIGALGFNGTLVDPRGDLSDYPCTNPGSYPGPQSNAYVLYTSGTTGVPKGVMVAQRNIVTLVRRATSLFGLDHNDVWTLFHSVCFDVSVWEMFGALLSGAHLVIVPRELAADSHGLLDLIQKNRVTLLCQPPSAFYLLADTMLQAERPTALRYIILGGEAIKPENFLSWRDDMPAIVNGYGITETTVYSTFHMLSRLDILDRSRSIGRPVPGTYVYILDDERGLCPAGVVGELYIGGLGVGNGYLGSPDLTRQRFVDDPFQAGRILYRSGDLVRWLPDGQIDYLGRADKQLKIRGYRVESSEVEAAMSSYSTIRESAVLAASRDGRTQLMGFFTSDIQEDLRLMRDYLDKRLPDYMVPSRLLQLDKMPLTPNGKVDQARLLAMSAAVPEPAPAVDDSETNSLEKLMAKTWGDIIGIHLDDIGPEDSFFTLGGDSIGANLVVKLLEKQGLPIELLDLFEHPALRDIAELVTARLRRQDDAQPNSYWNAVRAAHAAALLPPAESMAPVSPALSRVSVDLAWNELAPADATTVGDELLLTALCVGLKMSSAGAGIRIALLRSPPGGAGERSVGPAVIGIDDVHNVADNRARVRAGIALAEANLLAWDTVVNNDALAAALECSALVHFSRGAAVPAAGFSATDDVQLPPGCIGIDIDSGVEDGSTTVVFRAHAAAGVSARLQFLAQTFKLAFAEIVDAVATCTPPAPDRVSLDVAPFSDVFFRDCTYQAVLTATRYLGGDLTRPMAASIGIVRRNAHRTHGLRVAVDYIESQAFYDVLADMGLTVRRSNATSAICEQLKSALARGELGVVKLDSFHVKQHGDLYQARHGDHTVLVTGYDTQQGMFDTIDNQPGRNVLYRSTKIGFVEMAAAYESYQKVFNARGMDDDSALFVSRQHGADLVAQERALTRQVLLDTLRLAHPLREEETAAFALLHDDFQFASASEASWSEHAERFMFTIGEVLLAKKLEACQLDLILADATLASPLTEITSHLSVLLAVLSKLRQSGTYSAEKMHAVQARLGRIGALHPAYADAIGRLLEV</sequence>
<dbReference type="Pfam" id="PF00550">
    <property type="entry name" value="PP-binding"/>
    <property type="match status" value="2"/>
</dbReference>
<evidence type="ECO:0000256" key="1">
    <source>
        <dbReference type="ARBA" id="ARBA00001957"/>
    </source>
</evidence>
<evidence type="ECO:0000256" key="2">
    <source>
        <dbReference type="ARBA" id="ARBA00022450"/>
    </source>
</evidence>
<dbReference type="Pfam" id="PF00501">
    <property type="entry name" value="AMP-binding"/>
    <property type="match status" value="2"/>
</dbReference>
<dbReference type="CDD" id="cd05930">
    <property type="entry name" value="A_NRPS"/>
    <property type="match status" value="2"/>
</dbReference>
<dbReference type="InterPro" id="IPR036736">
    <property type="entry name" value="ACP-like_sf"/>
</dbReference>
<dbReference type="NCBIfam" id="TIGR01733">
    <property type="entry name" value="AA-adenyl-dom"/>
    <property type="match status" value="1"/>
</dbReference>
<dbReference type="SMART" id="SM00823">
    <property type="entry name" value="PKS_PP"/>
    <property type="match status" value="2"/>
</dbReference>
<dbReference type="PROSITE" id="PS00012">
    <property type="entry name" value="PHOSPHOPANTETHEINE"/>
    <property type="match status" value="1"/>
</dbReference>
<dbReference type="PROSITE" id="PS50075">
    <property type="entry name" value="CARRIER"/>
    <property type="match status" value="2"/>
</dbReference>
<dbReference type="InterPro" id="IPR001242">
    <property type="entry name" value="Condensation_dom"/>
</dbReference>
<dbReference type="Pfam" id="PF00668">
    <property type="entry name" value="Condensation"/>
    <property type="match status" value="1"/>
</dbReference>
<evidence type="ECO:0000313" key="6">
    <source>
        <dbReference type="Proteomes" id="UP000785613"/>
    </source>
</evidence>
<dbReference type="SUPFAM" id="SSF47336">
    <property type="entry name" value="ACP-like"/>
    <property type="match status" value="2"/>
</dbReference>
<dbReference type="SUPFAM" id="SSF56801">
    <property type="entry name" value="Acetyl-CoA synthetase-like"/>
    <property type="match status" value="2"/>
</dbReference>
<feature type="domain" description="Carrier" evidence="4">
    <location>
        <begin position="1824"/>
        <end position="1900"/>
    </location>
</feature>
<dbReference type="InterPro" id="IPR042099">
    <property type="entry name" value="ANL_N_sf"/>
</dbReference>
<comment type="cofactor">
    <cofactor evidence="1">
        <name>pantetheine 4'-phosphate</name>
        <dbReference type="ChEBI" id="CHEBI:47942"/>
    </cofactor>
</comment>
<dbReference type="InterPro" id="IPR010071">
    <property type="entry name" value="AA_adenyl_dom"/>
</dbReference>
<dbReference type="SUPFAM" id="SSF52777">
    <property type="entry name" value="CoA-dependent acyltransferases"/>
    <property type="match status" value="3"/>
</dbReference>
<dbReference type="InterPro" id="IPR045851">
    <property type="entry name" value="AMP-bd_C_sf"/>
</dbReference>
<accession>A0ABX0LQM4</accession>
<protein>
    <submittedName>
        <fullName evidence="5">Amino acid adenylation domain-containing protein</fullName>
    </submittedName>
</protein>
<reference evidence="5 6" key="1">
    <citation type="submission" date="2019-09" db="EMBL/GenBank/DDBJ databases">
        <title>Taxonomy of Antarctic Massilia spp.: description of Massilia rubra sp. nov., Massilia aquatica sp. nov., Massilia mucilaginosa sp. nov., Massilia frigida sp. nov. isolated from streams, lakes and regoliths.</title>
        <authorList>
            <person name="Holochova P."/>
            <person name="Sedlacek I."/>
            <person name="Kralova S."/>
            <person name="Maslanova I."/>
            <person name="Busse H.-J."/>
            <person name="Stankova E."/>
            <person name="Vrbovska V."/>
            <person name="Kovarovic V."/>
            <person name="Bartak M."/>
            <person name="Svec P."/>
            <person name="Pantucek R."/>
        </authorList>
    </citation>
    <scope>NUCLEOTIDE SEQUENCE [LARGE SCALE GENOMIC DNA]</scope>
    <source>
        <strain evidence="5 6">CCM 8692</strain>
    </source>
</reference>
<dbReference type="EMBL" id="VUYU01000021">
    <property type="protein sequence ID" value="NHZ36785.1"/>
    <property type="molecule type" value="Genomic_DNA"/>
</dbReference>
<dbReference type="PROSITE" id="PS00455">
    <property type="entry name" value="AMP_BINDING"/>
    <property type="match status" value="2"/>
</dbReference>
<dbReference type="InterPro" id="IPR009081">
    <property type="entry name" value="PP-bd_ACP"/>
</dbReference>
<dbReference type="PANTHER" id="PTHR45527">
    <property type="entry name" value="NONRIBOSOMAL PEPTIDE SYNTHETASE"/>
    <property type="match status" value="1"/>
</dbReference>
<proteinExistence type="predicted"/>
<dbReference type="Gene3D" id="1.10.1200.10">
    <property type="entry name" value="ACP-like"/>
    <property type="match status" value="2"/>
</dbReference>
<organism evidence="5 6">
    <name type="scientific">Massilia rubra</name>
    <dbReference type="NCBI Taxonomy" id="2607910"/>
    <lineage>
        <taxon>Bacteria</taxon>
        <taxon>Pseudomonadati</taxon>
        <taxon>Pseudomonadota</taxon>
        <taxon>Betaproteobacteria</taxon>
        <taxon>Burkholderiales</taxon>
        <taxon>Oxalobacteraceae</taxon>
        <taxon>Telluria group</taxon>
        <taxon>Massilia</taxon>
    </lineage>
</organism>
<dbReference type="Gene3D" id="3.30.559.30">
    <property type="entry name" value="Nonribosomal peptide synthetase, condensation domain"/>
    <property type="match status" value="2"/>
</dbReference>
<dbReference type="Proteomes" id="UP000785613">
    <property type="component" value="Unassembled WGS sequence"/>
</dbReference>
<feature type="domain" description="Carrier" evidence="4">
    <location>
        <begin position="782"/>
        <end position="857"/>
    </location>
</feature>
<comment type="caution">
    <text evidence="5">The sequence shown here is derived from an EMBL/GenBank/DDBJ whole genome shotgun (WGS) entry which is preliminary data.</text>
</comment>
<evidence type="ECO:0000313" key="5">
    <source>
        <dbReference type="EMBL" id="NHZ36785.1"/>
    </source>
</evidence>